<evidence type="ECO:0000256" key="1">
    <source>
        <dbReference type="SAM" id="MobiDB-lite"/>
    </source>
</evidence>
<reference evidence="2 3" key="1">
    <citation type="journal article" date="2019" name="Int. J. Syst. Evol. Microbiol.">
        <title>The Global Catalogue of Microorganisms (GCM) 10K type strain sequencing project: providing services to taxonomists for standard genome sequencing and annotation.</title>
        <authorList>
            <consortium name="The Broad Institute Genomics Platform"/>
            <consortium name="The Broad Institute Genome Sequencing Center for Infectious Disease"/>
            <person name="Wu L."/>
            <person name="Ma J."/>
        </authorList>
    </citation>
    <scope>NUCLEOTIDE SEQUENCE [LARGE SCALE GENOMIC DNA]</scope>
    <source>
        <strain evidence="2 3">JCM 5052</strain>
    </source>
</reference>
<evidence type="ECO:0000313" key="3">
    <source>
        <dbReference type="Proteomes" id="UP001501576"/>
    </source>
</evidence>
<proteinExistence type="predicted"/>
<protein>
    <submittedName>
        <fullName evidence="2">Uncharacterized protein</fullName>
    </submittedName>
</protein>
<dbReference type="Proteomes" id="UP001501576">
    <property type="component" value="Unassembled WGS sequence"/>
</dbReference>
<organism evidence="2 3">
    <name type="scientific">Streptomyces mordarskii</name>
    <dbReference type="NCBI Taxonomy" id="1226758"/>
    <lineage>
        <taxon>Bacteria</taxon>
        <taxon>Bacillati</taxon>
        <taxon>Actinomycetota</taxon>
        <taxon>Actinomycetes</taxon>
        <taxon>Kitasatosporales</taxon>
        <taxon>Streptomycetaceae</taxon>
        <taxon>Streptomyces</taxon>
    </lineage>
</organism>
<name>A0ABN1DWQ3_9ACTN</name>
<feature type="region of interest" description="Disordered" evidence="1">
    <location>
        <begin position="69"/>
        <end position="105"/>
    </location>
</feature>
<keyword evidence="3" id="KW-1185">Reference proteome</keyword>
<gene>
    <name evidence="2" type="ORF">GCM10010390_65390</name>
</gene>
<feature type="region of interest" description="Disordered" evidence="1">
    <location>
        <begin position="1"/>
        <end position="23"/>
    </location>
</feature>
<accession>A0ABN1DWQ3</accession>
<evidence type="ECO:0000313" key="2">
    <source>
        <dbReference type="EMBL" id="GAA0554236.1"/>
    </source>
</evidence>
<dbReference type="RefSeq" id="WP_346160808.1">
    <property type="nucleotide sequence ID" value="NZ_BAAABZ010000071.1"/>
</dbReference>
<comment type="caution">
    <text evidence="2">The sequence shown here is derived from an EMBL/GenBank/DDBJ whole genome shotgun (WGS) entry which is preliminary data.</text>
</comment>
<dbReference type="EMBL" id="BAAABZ010000071">
    <property type="protein sequence ID" value="GAA0554236.1"/>
    <property type="molecule type" value="Genomic_DNA"/>
</dbReference>
<sequence length="105" mass="11147">MGTPGEQQPAASAAANGTCGECGHTDDTVRDLGLKIRYALCDPCFAELTAIRTVAEVLPVSRVLDDVLTGMDPLEAGRRSHTWRRNAPESDEPGPAGEPREDQSA</sequence>
<feature type="compositionally biased region" description="Polar residues" evidence="1">
    <location>
        <begin position="1"/>
        <end position="10"/>
    </location>
</feature>